<gene>
    <name evidence="4" type="ORF">SAMN02927923_01588</name>
</gene>
<accession>A0A1G5GP93</accession>
<feature type="chain" id="PRO_5011637261" evidence="3">
    <location>
        <begin position="33"/>
        <end position="505"/>
    </location>
</feature>
<evidence type="ECO:0000313" key="4">
    <source>
        <dbReference type="EMBL" id="SCY53304.1"/>
    </source>
</evidence>
<evidence type="ECO:0000313" key="5">
    <source>
        <dbReference type="Proteomes" id="UP000199569"/>
    </source>
</evidence>
<organism evidence="4 5">
    <name type="scientific">Microvirga guangxiensis</name>
    <dbReference type="NCBI Taxonomy" id="549386"/>
    <lineage>
        <taxon>Bacteria</taxon>
        <taxon>Pseudomonadati</taxon>
        <taxon>Pseudomonadota</taxon>
        <taxon>Alphaproteobacteria</taxon>
        <taxon>Hyphomicrobiales</taxon>
        <taxon>Methylobacteriaceae</taxon>
        <taxon>Microvirga</taxon>
    </lineage>
</organism>
<dbReference type="RefSeq" id="WP_091133089.1">
    <property type="nucleotide sequence ID" value="NZ_FMVJ01000004.1"/>
</dbReference>
<dbReference type="Proteomes" id="UP000199569">
    <property type="component" value="Unassembled WGS sequence"/>
</dbReference>
<name>A0A1G5GP93_9HYPH</name>
<feature type="signal peptide" evidence="3">
    <location>
        <begin position="1"/>
        <end position="32"/>
    </location>
</feature>
<reference evidence="4 5" key="1">
    <citation type="submission" date="2016-10" db="EMBL/GenBank/DDBJ databases">
        <authorList>
            <person name="de Groot N.N."/>
        </authorList>
    </citation>
    <scope>NUCLEOTIDE SEQUENCE [LARGE SCALE GENOMIC DNA]</scope>
    <source>
        <strain evidence="4 5">CGMCC 1.7666</strain>
    </source>
</reference>
<proteinExistence type="predicted"/>
<protein>
    <submittedName>
        <fullName evidence="4">Uncharacterized protein</fullName>
    </submittedName>
</protein>
<feature type="region of interest" description="Disordered" evidence="2">
    <location>
        <begin position="312"/>
        <end position="343"/>
    </location>
</feature>
<keyword evidence="1" id="KW-0175">Coiled coil</keyword>
<dbReference type="STRING" id="549386.SAMN02927923_01588"/>
<feature type="region of interest" description="Disordered" evidence="2">
    <location>
        <begin position="395"/>
        <end position="419"/>
    </location>
</feature>
<keyword evidence="3" id="KW-0732">Signal</keyword>
<dbReference type="AlphaFoldDB" id="A0A1G5GP93"/>
<keyword evidence="5" id="KW-1185">Reference proteome</keyword>
<feature type="coiled-coil region" evidence="1">
    <location>
        <begin position="195"/>
        <end position="306"/>
    </location>
</feature>
<feature type="compositionally biased region" description="Polar residues" evidence="2">
    <location>
        <begin position="313"/>
        <end position="323"/>
    </location>
</feature>
<dbReference type="OrthoDB" id="8003401at2"/>
<evidence type="ECO:0000256" key="2">
    <source>
        <dbReference type="SAM" id="MobiDB-lite"/>
    </source>
</evidence>
<evidence type="ECO:0000256" key="3">
    <source>
        <dbReference type="SAM" id="SignalP"/>
    </source>
</evidence>
<sequence>MNKRDHLKLSHPTTEFLAIALISLSLMGPALAQSPPTDLPDASAIDAAPITKGGGSDLSDMLPFLITSPDRERLAADLLSALEQGDLKQAESNLNSAIEAGTLAIALIDRIRDPELRPTLKSLGLRVSEQPRASASACDMPVQPIAANLAAMQEALDREQSHNTTISRELADLTGQHKVLTERLKAESSNSILKISELQRVLQQEKQQREAIAQNFASLEADYRALKDTGEMNSAKTARDIAQLETLLQNERERSAGIERELTRAREDVRSLKALKAQETQSAAYIAELEDALAQAQTRGDDFAQKLADAKQSLHSLQQTQERNALPAMPAPTPVKAEGFPALSSTDASVGSIKVEPAAETVAPVPPEKEPAQVLIVQLSETARPLSAARIAPVDPPAAMKPVPMPELKADTPAQETRTDDRLTVRADELFRSGDVSGARLLLERSLKDGNARAAFLLAETFDPHVLTKLGVRGIRGDAAKAREYYGQAQSLGMTQASERMEALK</sequence>
<evidence type="ECO:0000256" key="1">
    <source>
        <dbReference type="SAM" id="Coils"/>
    </source>
</evidence>
<dbReference type="EMBL" id="FMVJ01000004">
    <property type="protein sequence ID" value="SCY53304.1"/>
    <property type="molecule type" value="Genomic_DNA"/>
</dbReference>